<feature type="signal peptide" evidence="2">
    <location>
        <begin position="1"/>
        <end position="18"/>
    </location>
</feature>
<organism evidence="3 4">
    <name type="scientific">Muriicola marianensis</name>
    <dbReference type="NCBI Taxonomy" id="1324801"/>
    <lineage>
        <taxon>Bacteria</taxon>
        <taxon>Pseudomonadati</taxon>
        <taxon>Bacteroidota</taxon>
        <taxon>Flavobacteriia</taxon>
        <taxon>Flavobacteriales</taxon>
        <taxon>Flavobacteriaceae</taxon>
        <taxon>Muriicola</taxon>
    </lineage>
</organism>
<name>A0ABQ1R2X8_9FLAO</name>
<feature type="compositionally biased region" description="Basic residues" evidence="1">
    <location>
        <begin position="129"/>
        <end position="138"/>
    </location>
</feature>
<comment type="caution">
    <text evidence="3">The sequence shown here is derived from an EMBL/GenBank/DDBJ whole genome shotgun (WGS) entry which is preliminary data.</text>
</comment>
<protein>
    <recommendedName>
        <fullName evidence="5">DUF4890 domain-containing protein</fullName>
    </recommendedName>
</protein>
<evidence type="ECO:0000256" key="2">
    <source>
        <dbReference type="SAM" id="SignalP"/>
    </source>
</evidence>
<dbReference type="Proteomes" id="UP000625780">
    <property type="component" value="Unassembled WGS sequence"/>
</dbReference>
<dbReference type="RefSeq" id="WP_188370659.1">
    <property type="nucleotide sequence ID" value="NZ_BMFH01000001.1"/>
</dbReference>
<feature type="compositionally biased region" description="Basic and acidic residues" evidence="1">
    <location>
        <begin position="66"/>
        <end position="128"/>
    </location>
</feature>
<evidence type="ECO:0000313" key="4">
    <source>
        <dbReference type="Proteomes" id="UP000625780"/>
    </source>
</evidence>
<keyword evidence="2" id="KW-0732">Signal</keyword>
<accession>A0ABQ1R2X8</accession>
<evidence type="ECO:0000313" key="3">
    <source>
        <dbReference type="EMBL" id="GGD54419.1"/>
    </source>
</evidence>
<feature type="region of interest" description="Disordered" evidence="1">
    <location>
        <begin position="66"/>
        <end position="147"/>
    </location>
</feature>
<proteinExistence type="predicted"/>
<evidence type="ECO:0008006" key="5">
    <source>
        <dbReference type="Google" id="ProtNLM"/>
    </source>
</evidence>
<keyword evidence="4" id="KW-1185">Reference proteome</keyword>
<dbReference type="EMBL" id="BMFH01000001">
    <property type="protein sequence ID" value="GGD54419.1"/>
    <property type="molecule type" value="Genomic_DNA"/>
</dbReference>
<gene>
    <name evidence="3" type="ORF">GCM10011361_21320</name>
</gene>
<reference evidence="4" key="1">
    <citation type="journal article" date="2019" name="Int. J. Syst. Evol. Microbiol.">
        <title>The Global Catalogue of Microorganisms (GCM) 10K type strain sequencing project: providing services to taxonomists for standard genome sequencing and annotation.</title>
        <authorList>
            <consortium name="The Broad Institute Genomics Platform"/>
            <consortium name="The Broad Institute Genome Sequencing Center for Infectious Disease"/>
            <person name="Wu L."/>
            <person name="Ma J."/>
        </authorList>
    </citation>
    <scope>NUCLEOTIDE SEQUENCE [LARGE SCALE GENOMIC DNA]</scope>
    <source>
        <strain evidence="4">CGMCC 1.12606</strain>
    </source>
</reference>
<sequence>MKKIMIAMLVIASYSAVAQEGHKHGPRHSEDPLTPEQVATLKTKRMTLALDLSKAQQEEVQKLHLENARLRKEKMEARKEERDDRSRKDLSSDERFSRESERLDHMIASKEKMKKILNEEQFEKWEKAMHHKKHHRPKGDRDGRGRH</sequence>
<evidence type="ECO:0000256" key="1">
    <source>
        <dbReference type="SAM" id="MobiDB-lite"/>
    </source>
</evidence>
<feature type="chain" id="PRO_5046337862" description="DUF4890 domain-containing protein" evidence="2">
    <location>
        <begin position="19"/>
        <end position="147"/>
    </location>
</feature>